<dbReference type="RefSeq" id="WP_036590773.1">
    <property type="nucleotide sequence ID" value="NZ_CP009288.1"/>
</dbReference>
<protein>
    <recommendedName>
        <fullName evidence="3">Peptide ABC transporter permease</fullName>
    </recommendedName>
</protein>
<accession>A0A089HFB2</accession>
<evidence type="ECO:0000313" key="1">
    <source>
        <dbReference type="EMBL" id="AIQ10631.1"/>
    </source>
</evidence>
<reference evidence="1 2" key="1">
    <citation type="submission" date="2014-08" db="EMBL/GenBank/DDBJ databases">
        <title>Comparative genomics of the Paenibacillus odorifer group.</title>
        <authorList>
            <person name="den Bakker H.C."/>
            <person name="Tsai Y.-C."/>
            <person name="Martin N."/>
            <person name="Korlach J."/>
            <person name="Wiedmann M."/>
        </authorList>
    </citation>
    <scope>NUCLEOTIDE SEQUENCE [LARGE SCALE GENOMIC DNA]</scope>
    <source>
        <strain evidence="1 2">DSM 1735</strain>
    </source>
</reference>
<name>A0A089HFB2_PAEDU</name>
<sequence length="76" mass="8509">MAIHYVCRHCRTFLGSIRRSAATEMQLGLHSLTPAERRDIIAYDSDGEITVKVTCNYCKEALDNNPELSLLASPLQ</sequence>
<dbReference type="Proteomes" id="UP000029409">
    <property type="component" value="Chromosome"/>
</dbReference>
<dbReference type="EMBL" id="CP009288">
    <property type="protein sequence ID" value="AIQ10631.1"/>
    <property type="molecule type" value="Genomic_DNA"/>
</dbReference>
<dbReference type="KEGG" id="pdu:PDUR_00205"/>
<dbReference type="Pfam" id="PF10955">
    <property type="entry name" value="Fin"/>
    <property type="match status" value="1"/>
</dbReference>
<keyword evidence="2" id="KW-1185">Reference proteome</keyword>
<evidence type="ECO:0008006" key="3">
    <source>
        <dbReference type="Google" id="ProtNLM"/>
    </source>
</evidence>
<dbReference type="STRING" id="44251.PDUR_00205"/>
<organism evidence="1 2">
    <name type="scientific">Paenibacillus durus</name>
    <name type="common">Paenibacillus azotofixans</name>
    <dbReference type="NCBI Taxonomy" id="44251"/>
    <lineage>
        <taxon>Bacteria</taxon>
        <taxon>Bacillati</taxon>
        <taxon>Bacillota</taxon>
        <taxon>Bacilli</taxon>
        <taxon>Bacillales</taxon>
        <taxon>Paenibacillaceae</taxon>
        <taxon>Paenibacillus</taxon>
    </lineage>
</organism>
<gene>
    <name evidence="1" type="ORF">PDUR_00205</name>
</gene>
<proteinExistence type="predicted"/>
<dbReference type="eggNOG" id="ENOG5033CVR">
    <property type="taxonomic scope" value="Bacteria"/>
</dbReference>
<dbReference type="InterPro" id="IPR020115">
    <property type="entry name" value="Fin"/>
</dbReference>
<dbReference type="OrthoDB" id="2084556at2"/>
<evidence type="ECO:0000313" key="2">
    <source>
        <dbReference type="Proteomes" id="UP000029409"/>
    </source>
</evidence>
<dbReference type="AlphaFoldDB" id="A0A089HFB2"/>
<dbReference type="GO" id="GO:0010468">
    <property type="term" value="P:regulation of gene expression"/>
    <property type="evidence" value="ECO:0007669"/>
    <property type="project" value="InterPro"/>
</dbReference>